<evidence type="ECO:0000256" key="1">
    <source>
        <dbReference type="ARBA" id="ARBA00023002"/>
    </source>
</evidence>
<gene>
    <name evidence="3" type="ORF">B1B_18925</name>
</gene>
<reference evidence="3" key="1">
    <citation type="submission" date="2013-08" db="EMBL/GenBank/DDBJ databases">
        <authorList>
            <person name="Mendez C."/>
            <person name="Richter M."/>
            <person name="Ferrer M."/>
            <person name="Sanchez J."/>
        </authorList>
    </citation>
    <scope>NUCLEOTIDE SEQUENCE</scope>
</reference>
<comment type="caution">
    <text evidence="3">The sequence shown here is derived from an EMBL/GenBank/DDBJ whole genome shotgun (WGS) entry which is preliminary data.</text>
</comment>
<sequence length="207" mass="22068">DAGLPPGVLNLVTGSGGVVGDALLTDPRVNAISFTGGVETGREVYAKGAKGLKSVHLELGGKNPQIVLNDAQQDLALEGLLFGAFGSAGQRCTATSRLILEKGIYREFLEKLVARVERLKVGDPLDPSMEMGPVASEDQERKILGYMEAARKEGDRLLTGGKKLTGGAYDRGYFLAPTVFETTHGHRISKEEIFGPVLAVLRVDDFA</sequence>
<organism evidence="3">
    <name type="scientific">mine drainage metagenome</name>
    <dbReference type="NCBI Taxonomy" id="410659"/>
    <lineage>
        <taxon>unclassified sequences</taxon>
        <taxon>metagenomes</taxon>
        <taxon>ecological metagenomes</taxon>
    </lineage>
</organism>
<feature type="non-terminal residue" evidence="3">
    <location>
        <position position="207"/>
    </location>
</feature>
<reference evidence="3" key="2">
    <citation type="journal article" date="2014" name="ISME J.">
        <title>Microbial stratification in low pH oxic and suboxic macroscopic growths along an acid mine drainage.</title>
        <authorList>
            <person name="Mendez-Garcia C."/>
            <person name="Mesa V."/>
            <person name="Sprenger R.R."/>
            <person name="Richter M."/>
            <person name="Diez M.S."/>
            <person name="Solano J."/>
            <person name="Bargiela R."/>
            <person name="Golyshina O.V."/>
            <person name="Manteca A."/>
            <person name="Ramos J.L."/>
            <person name="Gallego J.R."/>
            <person name="Llorente I."/>
            <person name="Martins Dos Santos V.A."/>
            <person name="Jensen O.N."/>
            <person name="Pelaez A.I."/>
            <person name="Sanchez J."/>
            <person name="Ferrer M."/>
        </authorList>
    </citation>
    <scope>NUCLEOTIDE SEQUENCE</scope>
</reference>
<dbReference type="InterPro" id="IPR016163">
    <property type="entry name" value="Ald_DH_C"/>
</dbReference>
<dbReference type="AlphaFoldDB" id="T0ZHQ3"/>
<dbReference type="InterPro" id="IPR015590">
    <property type="entry name" value="Aldehyde_DH_dom"/>
</dbReference>
<dbReference type="InterPro" id="IPR016161">
    <property type="entry name" value="Ald_DH/histidinol_DH"/>
</dbReference>
<dbReference type="InterPro" id="IPR029510">
    <property type="entry name" value="Ald_DH_CS_GLU"/>
</dbReference>
<evidence type="ECO:0000259" key="2">
    <source>
        <dbReference type="Pfam" id="PF00171"/>
    </source>
</evidence>
<dbReference type="PROSITE" id="PS00687">
    <property type="entry name" value="ALDEHYDE_DEHYDR_GLU"/>
    <property type="match status" value="1"/>
</dbReference>
<dbReference type="Gene3D" id="3.40.309.10">
    <property type="entry name" value="Aldehyde Dehydrogenase, Chain A, domain 2"/>
    <property type="match status" value="1"/>
</dbReference>
<dbReference type="Gene3D" id="3.40.605.10">
    <property type="entry name" value="Aldehyde Dehydrogenase, Chain A, domain 1"/>
    <property type="match status" value="1"/>
</dbReference>
<dbReference type="Pfam" id="PF00171">
    <property type="entry name" value="Aldedh"/>
    <property type="match status" value="1"/>
</dbReference>
<feature type="domain" description="Aldehyde dehydrogenase" evidence="2">
    <location>
        <begin position="1"/>
        <end position="206"/>
    </location>
</feature>
<dbReference type="GO" id="GO:0016620">
    <property type="term" value="F:oxidoreductase activity, acting on the aldehyde or oxo group of donors, NAD or NADP as acceptor"/>
    <property type="evidence" value="ECO:0007669"/>
    <property type="project" value="InterPro"/>
</dbReference>
<dbReference type="InterPro" id="IPR016160">
    <property type="entry name" value="Ald_DH_CS_CYS"/>
</dbReference>
<accession>T0ZHQ3</accession>
<dbReference type="InterPro" id="IPR016162">
    <property type="entry name" value="Ald_DH_N"/>
</dbReference>
<protein>
    <submittedName>
        <fullName evidence="3">Aldehyde dehydrogenase family protein</fullName>
    </submittedName>
</protein>
<dbReference type="SUPFAM" id="SSF53720">
    <property type="entry name" value="ALDH-like"/>
    <property type="match status" value="1"/>
</dbReference>
<dbReference type="PANTHER" id="PTHR11699">
    <property type="entry name" value="ALDEHYDE DEHYDROGENASE-RELATED"/>
    <property type="match status" value="1"/>
</dbReference>
<proteinExistence type="predicted"/>
<feature type="non-terminal residue" evidence="3">
    <location>
        <position position="1"/>
    </location>
</feature>
<dbReference type="EMBL" id="AUZY01012700">
    <property type="protein sequence ID" value="EQD28284.1"/>
    <property type="molecule type" value="Genomic_DNA"/>
</dbReference>
<name>T0ZHQ3_9ZZZZ</name>
<keyword evidence="1" id="KW-0560">Oxidoreductase</keyword>
<dbReference type="PROSITE" id="PS00070">
    <property type="entry name" value="ALDEHYDE_DEHYDR_CYS"/>
    <property type="match status" value="1"/>
</dbReference>
<evidence type="ECO:0000313" key="3">
    <source>
        <dbReference type="EMBL" id="EQD28284.1"/>
    </source>
</evidence>